<keyword evidence="2 5" id="KW-0436">Ligase</keyword>
<comment type="similarity">
    <text evidence="1">Belongs to the ATP-dependent AMP-binding enzyme family.</text>
</comment>
<dbReference type="GO" id="GO:0031956">
    <property type="term" value="F:medium-chain fatty acid-CoA ligase activity"/>
    <property type="evidence" value="ECO:0007669"/>
    <property type="project" value="TreeGrafter"/>
</dbReference>
<evidence type="ECO:0000256" key="1">
    <source>
        <dbReference type="ARBA" id="ARBA00006432"/>
    </source>
</evidence>
<dbReference type="FunFam" id="3.30.300.30:FF:000008">
    <property type="entry name" value="2,3-dihydroxybenzoate-AMP ligase"/>
    <property type="match status" value="1"/>
</dbReference>
<sequence length="523" mass="56097">MTSSTTHHAHLRSAAEEYPTKVFLETTSADGNPLSLTFADLEERSRRVAAGLLQRGIRRGDRVAVALPNHAEWLELFYGVTRIGAVLVTLNVRYRETELDYMINQSGARMVVTAAESAGFDFVSFYEGFRAQIPGVDEVVFAGRSGADGWDALPQDPADEALADHEAAVAPDDAAVILYTSGTTGRPKGAVLTHRSILASAAGQAERLGTTSEDTMLCVMPLNHVGGITCAITSCLLTRTTVVMPPAFSPSAALADFARHSVTFFLGVPTMWSLMLADPSLSTLDTSTIRLAVVGGSNLEPTLATNLLTAFPSARLVNLYGLSECSGASILSAPDDDLDQVSRSLGTALTGVELRVMGPDDTECAVGEDGELQLRGDSVASGYWERPEETAQTFVRDGWLRTGDIVNRDEDGHVVMLGRLKEMYVQGGYNVYPVEVENVLTSHPAVAMAAGIGVPDEVLGEVGCYYVVLRPGEQVSEDELREHCGRRVADYKVPRRIVVVDELPTTPSGKIAKAVLREQHATG</sequence>
<evidence type="ECO:0000259" key="3">
    <source>
        <dbReference type="Pfam" id="PF00501"/>
    </source>
</evidence>
<dbReference type="Proteomes" id="UP000593998">
    <property type="component" value="Chromosome"/>
</dbReference>
<dbReference type="InterPro" id="IPR025110">
    <property type="entry name" value="AMP-bd_C"/>
</dbReference>
<name>A0A7L9J4J7_9MICO</name>
<protein>
    <submittedName>
        <fullName evidence="5">Acyl--CoA ligase</fullName>
    </submittedName>
</protein>
<reference evidence="5 6" key="1">
    <citation type="submission" date="2020-10" db="EMBL/GenBank/DDBJ databases">
        <title>Janibacter indicus TT2 genome sequence.</title>
        <authorList>
            <person name="Lee K."/>
            <person name="Ganzorig M."/>
        </authorList>
    </citation>
    <scope>NUCLEOTIDE SEQUENCE [LARGE SCALE GENOMIC DNA]</scope>
    <source>
        <strain evidence="5 6">TT2</strain>
    </source>
</reference>
<dbReference type="InterPro" id="IPR020845">
    <property type="entry name" value="AMP-binding_CS"/>
</dbReference>
<accession>A0A7L9J4J7</accession>
<dbReference type="Gene3D" id="3.30.300.30">
    <property type="match status" value="1"/>
</dbReference>
<feature type="domain" description="AMP-dependent synthetase/ligase" evidence="3">
    <location>
        <begin position="12"/>
        <end position="384"/>
    </location>
</feature>
<dbReference type="AlphaFoldDB" id="A0A7L9J4J7"/>
<dbReference type="EMBL" id="CP062789">
    <property type="protein sequence ID" value="QOK23915.1"/>
    <property type="molecule type" value="Genomic_DNA"/>
</dbReference>
<dbReference type="RefSeq" id="WP_192911800.1">
    <property type="nucleotide sequence ID" value="NZ_CP062789.1"/>
</dbReference>
<dbReference type="PANTHER" id="PTHR43201:SF5">
    <property type="entry name" value="MEDIUM-CHAIN ACYL-COA LIGASE ACSF2, MITOCHONDRIAL"/>
    <property type="match status" value="1"/>
</dbReference>
<evidence type="ECO:0000313" key="6">
    <source>
        <dbReference type="Proteomes" id="UP000593998"/>
    </source>
</evidence>
<evidence type="ECO:0000259" key="4">
    <source>
        <dbReference type="Pfam" id="PF13193"/>
    </source>
</evidence>
<dbReference type="Pfam" id="PF00501">
    <property type="entry name" value="AMP-binding"/>
    <property type="match status" value="1"/>
</dbReference>
<organism evidence="5 6">
    <name type="scientific">Janibacter indicus</name>
    <dbReference type="NCBI Taxonomy" id="857417"/>
    <lineage>
        <taxon>Bacteria</taxon>
        <taxon>Bacillati</taxon>
        <taxon>Actinomycetota</taxon>
        <taxon>Actinomycetes</taxon>
        <taxon>Micrococcales</taxon>
        <taxon>Intrasporangiaceae</taxon>
        <taxon>Janibacter</taxon>
    </lineage>
</organism>
<evidence type="ECO:0000256" key="2">
    <source>
        <dbReference type="ARBA" id="ARBA00022598"/>
    </source>
</evidence>
<dbReference type="InterPro" id="IPR000873">
    <property type="entry name" value="AMP-dep_synth/lig_dom"/>
</dbReference>
<dbReference type="GO" id="GO:0006631">
    <property type="term" value="P:fatty acid metabolic process"/>
    <property type="evidence" value="ECO:0007669"/>
    <property type="project" value="TreeGrafter"/>
</dbReference>
<dbReference type="Gene3D" id="3.40.50.12780">
    <property type="entry name" value="N-terminal domain of ligase-like"/>
    <property type="match status" value="1"/>
</dbReference>
<dbReference type="InterPro" id="IPR045851">
    <property type="entry name" value="AMP-bd_C_sf"/>
</dbReference>
<evidence type="ECO:0000313" key="5">
    <source>
        <dbReference type="EMBL" id="QOK23915.1"/>
    </source>
</evidence>
<dbReference type="Pfam" id="PF13193">
    <property type="entry name" value="AMP-binding_C"/>
    <property type="match status" value="1"/>
</dbReference>
<dbReference type="InterPro" id="IPR042099">
    <property type="entry name" value="ANL_N_sf"/>
</dbReference>
<proteinExistence type="inferred from homology"/>
<feature type="domain" description="AMP-binding enzyme C-terminal" evidence="4">
    <location>
        <begin position="435"/>
        <end position="510"/>
    </location>
</feature>
<dbReference type="PROSITE" id="PS00455">
    <property type="entry name" value="AMP_BINDING"/>
    <property type="match status" value="1"/>
</dbReference>
<dbReference type="PANTHER" id="PTHR43201">
    <property type="entry name" value="ACYL-COA SYNTHETASE"/>
    <property type="match status" value="1"/>
</dbReference>
<dbReference type="SUPFAM" id="SSF56801">
    <property type="entry name" value="Acetyl-CoA synthetase-like"/>
    <property type="match status" value="1"/>
</dbReference>
<gene>
    <name evidence="5" type="ORF">IGS73_05935</name>
</gene>